<dbReference type="AlphaFoldDB" id="A0AAF5I415"/>
<evidence type="ECO:0000313" key="2">
    <source>
        <dbReference type="WBParaSite" id="TCONS_00016117.p1"/>
    </source>
</evidence>
<dbReference type="Proteomes" id="UP000035681">
    <property type="component" value="Unplaced"/>
</dbReference>
<protein>
    <submittedName>
        <fullName evidence="2">Uncharacterized protein</fullName>
    </submittedName>
</protein>
<name>A0AAF5I415_STRER</name>
<proteinExistence type="predicted"/>
<dbReference type="WBParaSite" id="TCONS_00016117.p1">
    <property type="protein sequence ID" value="TCONS_00016117.p1"/>
    <property type="gene ID" value="XLOC_010769"/>
</dbReference>
<reference evidence="2" key="1">
    <citation type="submission" date="2024-02" db="UniProtKB">
        <authorList>
            <consortium name="WormBaseParasite"/>
        </authorList>
    </citation>
    <scope>IDENTIFICATION</scope>
</reference>
<keyword evidence="1" id="KW-1185">Reference proteome</keyword>
<accession>A0AAF5I415</accession>
<sequence length="174" mass="20178">MLDLGYQQLMESLTTFKKNKTYVEKKRKKVHGDASFASDSQMKSKTKIIAKNTFAAEMIALLEGVEVTVYLEKVMKFLIENYKEKPTLFTNDIPVLEPTAKHFDISTKSRSLRIDFAYVKNNLKFIGLKAIHLENIITDVLTKKNIKNKIKNFWMTKQNNGKPEEAEEVFEHKL</sequence>
<evidence type="ECO:0000313" key="1">
    <source>
        <dbReference type="Proteomes" id="UP000035681"/>
    </source>
</evidence>
<organism evidence="1 2">
    <name type="scientific">Strongyloides stercoralis</name>
    <name type="common">Threadworm</name>
    <dbReference type="NCBI Taxonomy" id="6248"/>
    <lineage>
        <taxon>Eukaryota</taxon>
        <taxon>Metazoa</taxon>
        <taxon>Ecdysozoa</taxon>
        <taxon>Nematoda</taxon>
        <taxon>Chromadorea</taxon>
        <taxon>Rhabditida</taxon>
        <taxon>Tylenchina</taxon>
        <taxon>Panagrolaimomorpha</taxon>
        <taxon>Strongyloidoidea</taxon>
        <taxon>Strongyloididae</taxon>
        <taxon>Strongyloides</taxon>
    </lineage>
</organism>